<dbReference type="GO" id="GO:0008237">
    <property type="term" value="F:metallopeptidase activity"/>
    <property type="evidence" value="ECO:0007669"/>
    <property type="project" value="UniProtKB-KW"/>
</dbReference>
<keyword evidence="1" id="KW-0472">Membrane</keyword>
<keyword evidence="4" id="KW-1185">Reference proteome</keyword>
<feature type="transmembrane region" description="Helical" evidence="1">
    <location>
        <begin position="31"/>
        <end position="53"/>
    </location>
</feature>
<evidence type="ECO:0000256" key="1">
    <source>
        <dbReference type="SAM" id="Phobius"/>
    </source>
</evidence>
<reference evidence="4" key="1">
    <citation type="submission" date="2018-11" db="EMBL/GenBank/DDBJ databases">
        <title>Proposal to divide the Flavobacteriaceae and reorganize its genera based on Amino Acid Identity values calculated from whole genome sequences.</title>
        <authorList>
            <person name="Nicholson A.C."/>
            <person name="Gulvik C.A."/>
            <person name="Whitney A.M."/>
            <person name="Humrighouse B.W."/>
            <person name="Bell M."/>
            <person name="Holmes B."/>
            <person name="Steigerwalt A.G."/>
            <person name="Villarma A."/>
            <person name="Sheth M."/>
            <person name="Batra D."/>
            <person name="Pryor J."/>
            <person name="Bernardet J.-F."/>
            <person name="Hugo C."/>
            <person name="Kampfer P."/>
            <person name="Newman J.D."/>
            <person name="McQuiston J.R."/>
        </authorList>
    </citation>
    <scope>NUCLEOTIDE SEQUENCE [LARGE SCALE GENOMIC DNA]</scope>
    <source>
        <strain evidence="4">G0081</strain>
    </source>
</reference>
<dbReference type="RefSeq" id="WP_125023754.1">
    <property type="nucleotide sequence ID" value="NZ_CP034159.1"/>
</dbReference>
<feature type="transmembrane region" description="Helical" evidence="1">
    <location>
        <begin position="73"/>
        <end position="92"/>
    </location>
</feature>
<feature type="domain" description="CAAX prenyl protease 2/Lysostaphin resistance protein A-like" evidence="2">
    <location>
        <begin position="73"/>
        <end position="180"/>
    </location>
</feature>
<sequence>MKNILLEVYYFIKNPTDQRIENWTFKKNVKYILVILCFELVINALIFFPLIYFLNKVEPILYEIRIDYNSNTFLQTLLITAFLVPIAEEMIFRYLLRYNKLFSKIIDRNKWNFLFKILVYISIILFGFVHSSNFENSSTFFYCILPILVSTQLIGGIFLTFLRVRFNILTSIVSHVLWNGILTIIPILISIFEKPYEHMTEDYKLNIEYLNYNTSKPQKFQIDSTSNRIFKIAIEEYSFNHILDSLCQYERNRDDILINMKMESKKGLTKEEFKKLLLDYDKSELH</sequence>
<feature type="transmembrane region" description="Helical" evidence="1">
    <location>
        <begin position="168"/>
        <end position="192"/>
    </location>
</feature>
<evidence type="ECO:0000313" key="3">
    <source>
        <dbReference type="EMBL" id="AZI32865.1"/>
    </source>
</evidence>
<dbReference type="Pfam" id="PF02517">
    <property type="entry name" value="Rce1-like"/>
    <property type="match status" value="1"/>
</dbReference>
<feature type="transmembrane region" description="Helical" evidence="1">
    <location>
        <begin position="113"/>
        <end position="133"/>
    </location>
</feature>
<keyword evidence="3" id="KW-0645">Protease</keyword>
<proteinExistence type="predicted"/>
<keyword evidence="3" id="KW-0378">Hydrolase</keyword>
<dbReference type="KEGG" id="ccas:EIB73_06545"/>
<evidence type="ECO:0000259" key="2">
    <source>
        <dbReference type="Pfam" id="PF02517"/>
    </source>
</evidence>
<name>A0A3G8XH95_9FLAO</name>
<dbReference type="InterPro" id="IPR003675">
    <property type="entry name" value="Rce1/LyrA-like_dom"/>
</dbReference>
<dbReference type="Proteomes" id="UP000270185">
    <property type="component" value="Chromosome"/>
</dbReference>
<dbReference type="GO" id="GO:0006508">
    <property type="term" value="P:proteolysis"/>
    <property type="evidence" value="ECO:0007669"/>
    <property type="project" value="UniProtKB-KW"/>
</dbReference>
<organism evidence="3 4">
    <name type="scientific">Kaistella carnis</name>
    <dbReference type="NCBI Taxonomy" id="1241979"/>
    <lineage>
        <taxon>Bacteria</taxon>
        <taxon>Pseudomonadati</taxon>
        <taxon>Bacteroidota</taxon>
        <taxon>Flavobacteriia</taxon>
        <taxon>Flavobacteriales</taxon>
        <taxon>Weeksellaceae</taxon>
        <taxon>Chryseobacterium group</taxon>
        <taxon>Kaistella</taxon>
    </lineage>
</organism>
<dbReference type="GO" id="GO:0004175">
    <property type="term" value="F:endopeptidase activity"/>
    <property type="evidence" value="ECO:0007669"/>
    <property type="project" value="UniProtKB-ARBA"/>
</dbReference>
<feature type="transmembrane region" description="Helical" evidence="1">
    <location>
        <begin position="139"/>
        <end position="161"/>
    </location>
</feature>
<dbReference type="AlphaFoldDB" id="A0A3G8XH95"/>
<gene>
    <name evidence="3" type="ORF">EIB73_06545</name>
</gene>
<keyword evidence="1" id="KW-0812">Transmembrane</keyword>
<accession>A0A3G8XH95</accession>
<dbReference type="OrthoDB" id="1443714at2"/>
<keyword evidence="3" id="KW-0482">Metalloprotease</keyword>
<protein>
    <submittedName>
        <fullName evidence="3">CPBP family intramembrane metalloprotease</fullName>
    </submittedName>
</protein>
<dbReference type="GO" id="GO:0080120">
    <property type="term" value="P:CAAX-box protein maturation"/>
    <property type="evidence" value="ECO:0007669"/>
    <property type="project" value="UniProtKB-ARBA"/>
</dbReference>
<dbReference type="EMBL" id="CP034159">
    <property type="protein sequence ID" value="AZI32865.1"/>
    <property type="molecule type" value="Genomic_DNA"/>
</dbReference>
<keyword evidence="1" id="KW-1133">Transmembrane helix</keyword>
<evidence type="ECO:0000313" key="4">
    <source>
        <dbReference type="Proteomes" id="UP000270185"/>
    </source>
</evidence>